<reference evidence="3" key="1">
    <citation type="submission" date="2022-06" db="EMBL/GenBank/DDBJ databases">
        <authorList>
            <person name="Sun Q."/>
        </authorList>
    </citation>
    <scope>NUCLEOTIDE SEQUENCE</scope>
    <source>
        <strain evidence="3">S101</strain>
    </source>
</reference>
<sequence>MTVPLVNLESYDLLEMEMKAEHLDGLHALSASIGWPHRKSDWAVNLAAGDGIVAVDESGRIHGSAMYFTLGGDVSAVGMVIAHPRLKLEGLATRLMADIVERTEDRPVFLNACNDSVPFYRSLGALATGPVFQHQGIVGPVSPSKSRCRPAEALDLPQIVDCDADAHGVDRSTLLLELWRVSETVVIERRGRVRGFAMRRQFGRGHLIGPIIAEKEGDAIALVEAFLADLPGSFVRVDTRVKHGPFRQYLETSGLVPIMNVVNMTLGQLPSRGSNAVFGLSSHSTG</sequence>
<dbReference type="RefSeq" id="WP_250912025.1">
    <property type="nucleotide sequence ID" value="NZ_JAMXLX010000001.1"/>
</dbReference>
<evidence type="ECO:0000259" key="2">
    <source>
        <dbReference type="Pfam" id="PF18014"/>
    </source>
</evidence>
<dbReference type="InterPro" id="IPR000182">
    <property type="entry name" value="GNAT_dom"/>
</dbReference>
<name>A0AAJ1F5R9_9HYPH</name>
<dbReference type="AlphaFoldDB" id="A0AAJ1F5R9"/>
<dbReference type="Pfam" id="PF13673">
    <property type="entry name" value="Acetyltransf_10"/>
    <property type="match status" value="1"/>
</dbReference>
<dbReference type="InterPro" id="IPR016181">
    <property type="entry name" value="Acyl_CoA_acyltransferase"/>
</dbReference>
<organism evidence="3 4">
    <name type="scientific">Ciceribacter sichuanensis</name>
    <dbReference type="NCBI Taxonomy" id="2949647"/>
    <lineage>
        <taxon>Bacteria</taxon>
        <taxon>Pseudomonadati</taxon>
        <taxon>Pseudomonadota</taxon>
        <taxon>Alphaproteobacteria</taxon>
        <taxon>Hyphomicrobiales</taxon>
        <taxon>Rhizobiaceae</taxon>
        <taxon>Ciceribacter</taxon>
    </lineage>
</organism>
<dbReference type="PANTHER" id="PTHR47237:SF2">
    <property type="entry name" value="BLL4206 PROTEIN"/>
    <property type="match status" value="1"/>
</dbReference>
<dbReference type="EC" id="2.3.1.-" evidence="3"/>
<dbReference type="InterPro" id="IPR052729">
    <property type="entry name" value="Acyl/Acetyltrans_Enzymes"/>
</dbReference>
<dbReference type="SUPFAM" id="SSF55729">
    <property type="entry name" value="Acyl-CoA N-acyltransferases (Nat)"/>
    <property type="match status" value="1"/>
</dbReference>
<gene>
    <name evidence="3" type="ORF">NBH21_00580</name>
</gene>
<dbReference type="Proteomes" id="UP001155380">
    <property type="component" value="Unassembled WGS sequence"/>
</dbReference>
<dbReference type="Gene3D" id="3.40.630.90">
    <property type="match status" value="1"/>
</dbReference>
<dbReference type="InterPro" id="IPR041496">
    <property type="entry name" value="YitH/HolE_GNAT"/>
</dbReference>
<dbReference type="EMBL" id="JAMXLX010000001">
    <property type="protein sequence ID" value="MCO5955249.1"/>
    <property type="molecule type" value="Genomic_DNA"/>
</dbReference>
<dbReference type="Gene3D" id="3.40.630.30">
    <property type="match status" value="1"/>
</dbReference>
<dbReference type="PANTHER" id="PTHR47237">
    <property type="entry name" value="SLL0310 PROTEIN"/>
    <property type="match status" value="1"/>
</dbReference>
<feature type="domain" description="YitH/HolE acetyltransferase (GNAT)" evidence="2">
    <location>
        <begin position="159"/>
        <end position="277"/>
    </location>
</feature>
<keyword evidence="3" id="KW-0012">Acyltransferase</keyword>
<feature type="domain" description="N-acetyltransferase" evidence="1">
    <location>
        <begin position="52"/>
        <end position="138"/>
    </location>
</feature>
<dbReference type="GO" id="GO:0016747">
    <property type="term" value="F:acyltransferase activity, transferring groups other than amino-acyl groups"/>
    <property type="evidence" value="ECO:0007669"/>
    <property type="project" value="InterPro"/>
</dbReference>
<accession>A0AAJ1F5R9</accession>
<proteinExistence type="predicted"/>
<keyword evidence="3" id="KW-0808">Transferase</keyword>
<protein>
    <submittedName>
        <fullName evidence="3">GNAT family N-acetyltransferase</fullName>
        <ecNumber evidence="3">2.3.1.-</ecNumber>
    </submittedName>
</protein>
<dbReference type="Pfam" id="PF18014">
    <property type="entry name" value="Acetyltransf_18"/>
    <property type="match status" value="1"/>
</dbReference>
<evidence type="ECO:0000313" key="4">
    <source>
        <dbReference type="Proteomes" id="UP001155380"/>
    </source>
</evidence>
<comment type="caution">
    <text evidence="3">The sequence shown here is derived from an EMBL/GenBank/DDBJ whole genome shotgun (WGS) entry which is preliminary data.</text>
</comment>
<evidence type="ECO:0000313" key="3">
    <source>
        <dbReference type="EMBL" id="MCO5955249.1"/>
    </source>
</evidence>
<evidence type="ECO:0000259" key="1">
    <source>
        <dbReference type="Pfam" id="PF13673"/>
    </source>
</evidence>